<comment type="caution">
    <text evidence="3">The sequence shown here is derived from an EMBL/GenBank/DDBJ whole genome shotgun (WGS) entry which is preliminary data.</text>
</comment>
<accession>A0A420I1V7</accession>
<dbReference type="AlphaFoldDB" id="A0A420I1V7"/>
<sequence>MSEDREIAKIVEELEKGEKAAQMLETKLSSLESKIDDLLSSCQETNLMTAELNDISLPIGPEKKEEVHEEKNSNEKKAEDPIQK</sequence>
<keyword evidence="1" id="KW-0175">Coiled coil</keyword>
<organism evidence="3 4">
    <name type="scientific">Erysiphe neolycopersici</name>
    <dbReference type="NCBI Taxonomy" id="212602"/>
    <lineage>
        <taxon>Eukaryota</taxon>
        <taxon>Fungi</taxon>
        <taxon>Dikarya</taxon>
        <taxon>Ascomycota</taxon>
        <taxon>Pezizomycotina</taxon>
        <taxon>Leotiomycetes</taxon>
        <taxon>Erysiphales</taxon>
        <taxon>Erysiphaceae</taxon>
        <taxon>Erysiphe</taxon>
    </lineage>
</organism>
<dbReference type="Proteomes" id="UP000286134">
    <property type="component" value="Unassembled WGS sequence"/>
</dbReference>
<protein>
    <submittedName>
        <fullName evidence="3">Uncharacterized protein</fullName>
    </submittedName>
</protein>
<evidence type="ECO:0000313" key="4">
    <source>
        <dbReference type="Proteomes" id="UP000286134"/>
    </source>
</evidence>
<evidence type="ECO:0000313" key="3">
    <source>
        <dbReference type="EMBL" id="RKF63673.1"/>
    </source>
</evidence>
<feature type="coiled-coil region" evidence="1">
    <location>
        <begin position="7"/>
        <end position="41"/>
    </location>
</feature>
<evidence type="ECO:0000256" key="2">
    <source>
        <dbReference type="SAM" id="MobiDB-lite"/>
    </source>
</evidence>
<reference evidence="3 4" key="1">
    <citation type="journal article" date="2018" name="BMC Genomics">
        <title>Comparative genome analyses reveal sequence features reflecting distinct modes of host-adaptation between dicot and monocot powdery mildew.</title>
        <authorList>
            <person name="Wu Y."/>
            <person name="Ma X."/>
            <person name="Pan Z."/>
            <person name="Kale S.D."/>
            <person name="Song Y."/>
            <person name="King H."/>
            <person name="Zhang Q."/>
            <person name="Presley C."/>
            <person name="Deng X."/>
            <person name="Wei C.I."/>
            <person name="Xiao S."/>
        </authorList>
    </citation>
    <scope>NUCLEOTIDE SEQUENCE [LARGE SCALE GENOMIC DNA]</scope>
    <source>
        <strain evidence="3">UMSG2</strain>
    </source>
</reference>
<keyword evidence="4" id="KW-1185">Reference proteome</keyword>
<gene>
    <name evidence="3" type="ORF">OnM2_024032</name>
</gene>
<feature type="compositionally biased region" description="Basic and acidic residues" evidence="2">
    <location>
        <begin position="61"/>
        <end position="84"/>
    </location>
</feature>
<feature type="region of interest" description="Disordered" evidence="2">
    <location>
        <begin position="57"/>
        <end position="84"/>
    </location>
</feature>
<dbReference type="EMBL" id="MCFK01002420">
    <property type="protein sequence ID" value="RKF63673.1"/>
    <property type="molecule type" value="Genomic_DNA"/>
</dbReference>
<name>A0A420I1V7_9PEZI</name>
<dbReference type="OrthoDB" id="5398685at2759"/>
<proteinExistence type="predicted"/>
<evidence type="ECO:0000256" key="1">
    <source>
        <dbReference type="SAM" id="Coils"/>
    </source>
</evidence>